<feature type="compositionally biased region" description="Basic and acidic residues" evidence="1">
    <location>
        <begin position="244"/>
        <end position="260"/>
    </location>
</feature>
<sequence length="804" mass="88922">MARRPRVYHGINTNTQIVVVTQPRPHSVPIFPRATSASRASRHPSKRAGSASGHTSICQNNEKGPPTHRISPEVAQGAMAWKDGRQRETNQENNRAARMQIIHTSAATHYLVTFSPIPPLSLTLNDVAHTTAQEQEVDLRGHLPSPKHEETREKRRRTEMGITSSYRACKSKSQSCREPEAGEGATLQNALVVRRREADRSARTRTPMTSPRCAPTLARANGDFHQGVPPAPDLSYPTRPPQRAARERATPPTYHRDGGHPRTPAPSNRRVRTTHIEYTPHSTHRFRMVPTHPRCCYTPPSPARPPQRATRKRALPPTSHAYDVPCIRRSPVRRIRVGHAAPTATSKEINAVTPKEKNRSKDRGIPLGRRRSVVVGGGSGTSISERKEKEQKEARNLREDMYRRSATSFRERPGESSKGDLKEGGLGGGALSLHHGSLTTAPSPSSLLALAHALGHRKHQSPLASVPAPAPARLTSPQPMPCPHPARRISLPSSSPLRTPRKDTRRKYSPSRHDIHQPLTSRLHLPQQENRGKEEPEVDAPMTSSHALATKRGRMQRGGAGSRTRERGRQANGGEDDSGLGLNCASVAAVQQRIGSDGSIIAMEDIAPHTGRRHAQFRRERAGKRRPFRGEGGGLIAPRFRYPQDRDASTSPAWEDLGPHFSPCALGKAQWESCFIQSGNPRQPELQVVLPEPEIYRGRTSQRHRPQREKRLKGGTYIQDEYIVIGRGESNAGEGKMGWEESPPPAFVFERGPIVRIRLLTGKTPPAIVHSDPYKFKIHQLPITAVDINIIAVRAHGDTPLCRS</sequence>
<dbReference type="Proteomes" id="UP001218218">
    <property type="component" value="Unassembled WGS sequence"/>
</dbReference>
<feature type="region of interest" description="Disordered" evidence="1">
    <location>
        <begin position="197"/>
        <end position="272"/>
    </location>
</feature>
<feature type="region of interest" description="Disordered" evidence="1">
    <location>
        <begin position="348"/>
        <end position="428"/>
    </location>
</feature>
<feature type="region of interest" description="Disordered" evidence="1">
    <location>
        <begin position="135"/>
        <end position="159"/>
    </location>
</feature>
<feature type="region of interest" description="Disordered" evidence="1">
    <location>
        <begin position="298"/>
        <end position="323"/>
    </location>
</feature>
<feature type="compositionally biased region" description="Basic and acidic residues" evidence="1">
    <location>
        <begin position="137"/>
        <end position="159"/>
    </location>
</feature>
<feature type="compositionally biased region" description="Polar residues" evidence="1">
    <location>
        <begin position="52"/>
        <end position="62"/>
    </location>
</feature>
<proteinExistence type="predicted"/>
<protein>
    <submittedName>
        <fullName evidence="2">Uncharacterized protein</fullName>
    </submittedName>
</protein>
<dbReference type="EMBL" id="JARIHO010000030">
    <property type="protein sequence ID" value="KAJ7336843.1"/>
    <property type="molecule type" value="Genomic_DNA"/>
</dbReference>
<feature type="compositionally biased region" description="Basic and acidic residues" evidence="1">
    <location>
        <begin position="354"/>
        <end position="364"/>
    </location>
</feature>
<feature type="compositionally biased region" description="Basic and acidic residues" evidence="1">
    <location>
        <begin position="384"/>
        <end position="423"/>
    </location>
</feature>
<gene>
    <name evidence="2" type="ORF">DFH08DRAFT_813158</name>
</gene>
<dbReference type="AlphaFoldDB" id="A0AAD6ZS70"/>
<evidence type="ECO:0000313" key="2">
    <source>
        <dbReference type="EMBL" id="KAJ7336843.1"/>
    </source>
</evidence>
<feature type="region of interest" description="Disordered" evidence="1">
    <location>
        <begin position="611"/>
        <end position="651"/>
    </location>
</feature>
<reference evidence="2" key="1">
    <citation type="submission" date="2023-03" db="EMBL/GenBank/DDBJ databases">
        <title>Massive genome expansion in bonnet fungi (Mycena s.s.) driven by repeated elements and novel gene families across ecological guilds.</title>
        <authorList>
            <consortium name="Lawrence Berkeley National Laboratory"/>
            <person name="Harder C.B."/>
            <person name="Miyauchi S."/>
            <person name="Viragh M."/>
            <person name="Kuo A."/>
            <person name="Thoen E."/>
            <person name="Andreopoulos B."/>
            <person name="Lu D."/>
            <person name="Skrede I."/>
            <person name="Drula E."/>
            <person name="Henrissat B."/>
            <person name="Morin E."/>
            <person name="Kohler A."/>
            <person name="Barry K."/>
            <person name="LaButti K."/>
            <person name="Morin E."/>
            <person name="Salamov A."/>
            <person name="Lipzen A."/>
            <person name="Mereny Z."/>
            <person name="Hegedus B."/>
            <person name="Baldrian P."/>
            <person name="Stursova M."/>
            <person name="Weitz H."/>
            <person name="Taylor A."/>
            <person name="Grigoriev I.V."/>
            <person name="Nagy L.G."/>
            <person name="Martin F."/>
            <person name="Kauserud H."/>
        </authorList>
    </citation>
    <scope>NUCLEOTIDE SEQUENCE</scope>
    <source>
        <strain evidence="2">CBHHK002</strain>
    </source>
</reference>
<feature type="region of interest" description="Disordered" evidence="1">
    <location>
        <begin position="30"/>
        <end position="71"/>
    </location>
</feature>
<evidence type="ECO:0000256" key="1">
    <source>
        <dbReference type="SAM" id="MobiDB-lite"/>
    </source>
</evidence>
<name>A0AAD6ZS70_9AGAR</name>
<keyword evidence="3" id="KW-1185">Reference proteome</keyword>
<feature type="compositionally biased region" description="Low complexity" evidence="1">
    <location>
        <begin position="488"/>
        <end position="498"/>
    </location>
</feature>
<feature type="compositionally biased region" description="Basic residues" evidence="1">
    <location>
        <begin position="611"/>
        <end position="627"/>
    </location>
</feature>
<feature type="region of interest" description="Disordered" evidence="1">
    <location>
        <begin position="459"/>
        <end position="581"/>
    </location>
</feature>
<organism evidence="2 3">
    <name type="scientific">Mycena albidolilacea</name>
    <dbReference type="NCBI Taxonomy" id="1033008"/>
    <lineage>
        <taxon>Eukaryota</taxon>
        <taxon>Fungi</taxon>
        <taxon>Dikarya</taxon>
        <taxon>Basidiomycota</taxon>
        <taxon>Agaricomycotina</taxon>
        <taxon>Agaricomycetes</taxon>
        <taxon>Agaricomycetidae</taxon>
        <taxon>Agaricales</taxon>
        <taxon>Marasmiineae</taxon>
        <taxon>Mycenaceae</taxon>
        <taxon>Mycena</taxon>
    </lineage>
</organism>
<evidence type="ECO:0000313" key="3">
    <source>
        <dbReference type="Proteomes" id="UP001218218"/>
    </source>
</evidence>
<comment type="caution">
    <text evidence="2">The sequence shown here is derived from an EMBL/GenBank/DDBJ whole genome shotgun (WGS) entry which is preliminary data.</text>
</comment>
<accession>A0AAD6ZS70</accession>